<keyword evidence="1" id="KW-1133">Transmembrane helix</keyword>
<keyword evidence="1" id="KW-0812">Transmembrane</keyword>
<dbReference type="AlphaFoldDB" id="A0A9W6ZNZ6"/>
<dbReference type="EMBL" id="BLQM01000040">
    <property type="protein sequence ID" value="GMH54757.1"/>
    <property type="molecule type" value="Genomic_DNA"/>
</dbReference>
<dbReference type="Proteomes" id="UP001162640">
    <property type="component" value="Unassembled WGS sequence"/>
</dbReference>
<organism evidence="2 3">
    <name type="scientific">Triparma laevis f. inornata</name>
    <dbReference type="NCBI Taxonomy" id="1714386"/>
    <lineage>
        <taxon>Eukaryota</taxon>
        <taxon>Sar</taxon>
        <taxon>Stramenopiles</taxon>
        <taxon>Ochrophyta</taxon>
        <taxon>Bolidophyceae</taxon>
        <taxon>Parmales</taxon>
        <taxon>Triparmaceae</taxon>
        <taxon>Triparma</taxon>
    </lineage>
</organism>
<evidence type="ECO:0000313" key="2">
    <source>
        <dbReference type="EMBL" id="GMH54757.1"/>
    </source>
</evidence>
<dbReference type="PANTHER" id="PTHR12822:SF2">
    <property type="entry name" value="PROTEIN YIPF"/>
    <property type="match status" value="1"/>
</dbReference>
<dbReference type="InterPro" id="IPR039765">
    <property type="entry name" value="Yip5/YIPF1/YIPF2"/>
</dbReference>
<dbReference type="GO" id="GO:0005794">
    <property type="term" value="C:Golgi apparatus"/>
    <property type="evidence" value="ECO:0007669"/>
    <property type="project" value="InterPro"/>
</dbReference>
<feature type="transmembrane region" description="Helical" evidence="1">
    <location>
        <begin position="113"/>
        <end position="134"/>
    </location>
</feature>
<dbReference type="PANTHER" id="PTHR12822">
    <property type="entry name" value="PROTEIN YIPF"/>
    <property type="match status" value="1"/>
</dbReference>
<reference evidence="3" key="1">
    <citation type="journal article" date="2023" name="Commun. Biol.">
        <title>Genome analysis of Parmales, the sister group of diatoms, reveals the evolutionary specialization of diatoms from phago-mixotrophs to photoautotrophs.</title>
        <authorList>
            <person name="Ban H."/>
            <person name="Sato S."/>
            <person name="Yoshikawa S."/>
            <person name="Yamada K."/>
            <person name="Nakamura Y."/>
            <person name="Ichinomiya M."/>
            <person name="Sato N."/>
            <person name="Blanc-Mathieu R."/>
            <person name="Endo H."/>
            <person name="Kuwata A."/>
            <person name="Ogata H."/>
        </authorList>
    </citation>
    <scope>NUCLEOTIDE SEQUENCE [LARGE SCALE GENOMIC DNA]</scope>
</reference>
<gene>
    <name evidence="2" type="ORF">TL16_g01740</name>
</gene>
<proteinExistence type="predicted"/>
<keyword evidence="1" id="KW-0472">Membrane</keyword>
<feature type="transmembrane region" description="Helical" evidence="1">
    <location>
        <begin position="52"/>
        <end position="75"/>
    </location>
</feature>
<protein>
    <submittedName>
        <fullName evidence="2">Uncharacterized protein</fullName>
    </submittedName>
</protein>
<comment type="caution">
    <text evidence="2">The sequence shown here is derived from an EMBL/GenBank/DDBJ whole genome shotgun (WGS) entry which is preliminary data.</text>
</comment>
<name>A0A9W6ZNZ6_9STRA</name>
<evidence type="ECO:0000313" key="3">
    <source>
        <dbReference type="Proteomes" id="UP001162640"/>
    </source>
</evidence>
<feature type="transmembrane region" description="Helical" evidence="1">
    <location>
        <begin position="81"/>
        <end position="101"/>
    </location>
</feature>
<accession>A0A9W6ZNZ6</accession>
<dbReference type="GO" id="GO:0031267">
    <property type="term" value="F:small GTPase binding"/>
    <property type="evidence" value="ECO:0007669"/>
    <property type="project" value="InterPro"/>
</dbReference>
<dbReference type="GO" id="GO:0016192">
    <property type="term" value="P:vesicle-mediated transport"/>
    <property type="evidence" value="ECO:0007669"/>
    <property type="project" value="InterPro"/>
</dbReference>
<evidence type="ECO:0000256" key="1">
    <source>
        <dbReference type="SAM" id="Phobius"/>
    </source>
</evidence>
<sequence length="136" mass="15398">MHTLPTFNVPRRFASSSLTKQLHPLTQTRSFGIPLISFLALRCLGEIPGLNFITLFTLYGYSLTTYIPACLLCIIPSQTVHWLSLLIASLFSTGLIFRNLVEKIMEAEQTKSRALLGWFAGCQLIMFFVMKLVFYS</sequence>